<keyword evidence="7" id="KW-0325">Glycoprotein</keyword>
<dbReference type="GO" id="GO:0003993">
    <property type="term" value="F:acid phosphatase activity"/>
    <property type="evidence" value="ECO:0007669"/>
    <property type="project" value="UniProtKB-EC"/>
</dbReference>
<evidence type="ECO:0000256" key="1">
    <source>
        <dbReference type="ARBA" id="ARBA00000032"/>
    </source>
</evidence>
<dbReference type="CDD" id="cd07061">
    <property type="entry name" value="HP_HAP_like"/>
    <property type="match status" value="1"/>
</dbReference>
<evidence type="ECO:0000256" key="7">
    <source>
        <dbReference type="ARBA" id="ARBA00023180"/>
    </source>
</evidence>
<dbReference type="EC" id="3.1.3.2" evidence="3"/>
<evidence type="ECO:0000256" key="5">
    <source>
        <dbReference type="ARBA" id="ARBA00022801"/>
    </source>
</evidence>
<dbReference type="PROSITE" id="PS00616">
    <property type="entry name" value="HIS_ACID_PHOSPHAT_1"/>
    <property type="match status" value="1"/>
</dbReference>
<sequence length="372" mass="43479">MPSRSVSVLLCLGMIICCCAPLTICEESDSEIILVHAIFRHGERTPSRSYPTDPYKNETFYPIGLGGLTNNGKLMMFKLGEILRYMYGGLLGDVYNDGIVYVRSRYVPRTQMSALLVLAGMWPPNVDQKWHPSLNWQPIPVQYERAEHEQLLDPVCKNLQGELNAYYEKPEIEEKYIRPYREFFNFIENHTGLKINDFRDISRFYFTLKTEEDNGLILPEWTRSIYPEPLHKFAAFHYAYKNLEKKYRVINSGFLVKQILKDSLAKVDGTLKPANRKIFLYSAHETTLGYLLFNLRVFPMEVPDYGNAILVELHKRHREYFLKIRYLRTPLAPTVEELTIPDCKTLCPIERFEELQRASDFLPGDTFHEDCY</sequence>
<keyword evidence="6" id="KW-1015">Disulfide bond</keyword>
<evidence type="ECO:0000256" key="6">
    <source>
        <dbReference type="ARBA" id="ARBA00023157"/>
    </source>
</evidence>
<reference evidence="9 10" key="1">
    <citation type="journal article" date="2018" name="Elife">
        <title>Firefly genomes illuminate parallel origins of bioluminescence in beetles.</title>
        <authorList>
            <person name="Fallon T.R."/>
            <person name="Lower S.E."/>
            <person name="Chang C.H."/>
            <person name="Bessho-Uehara M."/>
            <person name="Martin G.J."/>
            <person name="Bewick A.J."/>
            <person name="Behringer M."/>
            <person name="Debat H.J."/>
            <person name="Wong I."/>
            <person name="Day J.C."/>
            <person name="Suvorov A."/>
            <person name="Silva C.J."/>
            <person name="Stanger-Hall K.F."/>
            <person name="Hall D.W."/>
            <person name="Schmitz R.J."/>
            <person name="Nelson D.R."/>
            <person name="Lewis S.M."/>
            <person name="Shigenobu S."/>
            <person name="Bybee S.M."/>
            <person name="Larracuente A.M."/>
            <person name="Oba Y."/>
            <person name="Weng J.K."/>
        </authorList>
    </citation>
    <scope>NUCLEOTIDE SEQUENCE [LARGE SCALE GENOMIC DNA]</scope>
    <source>
        <strain evidence="9">1611_PpyrPB1</strain>
        <tissue evidence="9">Whole body</tissue>
    </source>
</reference>
<dbReference type="InterPro" id="IPR029033">
    <property type="entry name" value="His_PPase_superfam"/>
</dbReference>
<feature type="signal peptide" evidence="8">
    <location>
        <begin position="1"/>
        <end position="25"/>
    </location>
</feature>
<evidence type="ECO:0000256" key="2">
    <source>
        <dbReference type="ARBA" id="ARBA00005375"/>
    </source>
</evidence>
<keyword evidence="4 8" id="KW-0732">Signal</keyword>
<dbReference type="SUPFAM" id="SSF53254">
    <property type="entry name" value="Phosphoglycerate mutase-like"/>
    <property type="match status" value="1"/>
</dbReference>
<comment type="catalytic activity">
    <reaction evidence="1">
        <text>a phosphate monoester + H2O = an alcohol + phosphate</text>
        <dbReference type="Rhea" id="RHEA:15017"/>
        <dbReference type="ChEBI" id="CHEBI:15377"/>
        <dbReference type="ChEBI" id="CHEBI:30879"/>
        <dbReference type="ChEBI" id="CHEBI:43474"/>
        <dbReference type="ChEBI" id="CHEBI:67140"/>
        <dbReference type="EC" id="3.1.3.2"/>
    </reaction>
</comment>
<dbReference type="OrthoDB" id="10257284at2759"/>
<dbReference type="PANTHER" id="PTHR11567">
    <property type="entry name" value="ACID PHOSPHATASE-RELATED"/>
    <property type="match status" value="1"/>
</dbReference>
<evidence type="ECO:0000313" key="9">
    <source>
        <dbReference type="EMBL" id="KAB0792795.1"/>
    </source>
</evidence>
<evidence type="ECO:0000256" key="3">
    <source>
        <dbReference type="ARBA" id="ARBA00012646"/>
    </source>
</evidence>
<evidence type="ECO:0000313" key="10">
    <source>
        <dbReference type="Proteomes" id="UP000327044"/>
    </source>
</evidence>
<dbReference type="InterPro" id="IPR033379">
    <property type="entry name" value="Acid_Pase_AS"/>
</dbReference>
<proteinExistence type="inferred from homology"/>
<accession>A0A5N4A652</accession>
<dbReference type="PANTHER" id="PTHR11567:SF211">
    <property type="entry name" value="PROSTATIC ACID PHOSPHATASE"/>
    <property type="match status" value="1"/>
</dbReference>
<dbReference type="Proteomes" id="UP000327044">
    <property type="component" value="Unassembled WGS sequence"/>
</dbReference>
<organism evidence="9 10">
    <name type="scientific">Photinus pyralis</name>
    <name type="common">Common eastern firefly</name>
    <name type="synonym">Lampyris pyralis</name>
    <dbReference type="NCBI Taxonomy" id="7054"/>
    <lineage>
        <taxon>Eukaryota</taxon>
        <taxon>Metazoa</taxon>
        <taxon>Ecdysozoa</taxon>
        <taxon>Arthropoda</taxon>
        <taxon>Hexapoda</taxon>
        <taxon>Insecta</taxon>
        <taxon>Pterygota</taxon>
        <taxon>Neoptera</taxon>
        <taxon>Endopterygota</taxon>
        <taxon>Coleoptera</taxon>
        <taxon>Polyphaga</taxon>
        <taxon>Elateriformia</taxon>
        <taxon>Elateroidea</taxon>
        <taxon>Lampyridae</taxon>
        <taxon>Lampyrinae</taxon>
        <taxon>Photinus</taxon>
    </lineage>
</organism>
<comment type="similarity">
    <text evidence="2">Belongs to the histidine acid phosphatase family.</text>
</comment>
<name>A0A5N4A652_PHOPY</name>
<comment type="caution">
    <text evidence="9">The sequence shown here is derived from an EMBL/GenBank/DDBJ whole genome shotgun (WGS) entry which is preliminary data.</text>
</comment>
<dbReference type="AlphaFoldDB" id="A0A5N4A652"/>
<dbReference type="Gene3D" id="3.40.50.1240">
    <property type="entry name" value="Phosphoglycerate mutase-like"/>
    <property type="match status" value="1"/>
</dbReference>
<dbReference type="InParanoid" id="A0A5N4A652"/>
<feature type="chain" id="PRO_5024304081" description="acid phosphatase" evidence="8">
    <location>
        <begin position="26"/>
        <end position="372"/>
    </location>
</feature>
<evidence type="ECO:0000256" key="8">
    <source>
        <dbReference type="SAM" id="SignalP"/>
    </source>
</evidence>
<dbReference type="Pfam" id="PF00328">
    <property type="entry name" value="His_Phos_2"/>
    <property type="match status" value="1"/>
</dbReference>
<protein>
    <recommendedName>
        <fullName evidence="3">acid phosphatase</fullName>
        <ecNumber evidence="3">3.1.3.2</ecNumber>
    </recommendedName>
</protein>
<dbReference type="InterPro" id="IPR000560">
    <property type="entry name" value="His_Pase_clade-2"/>
</dbReference>
<gene>
    <name evidence="9" type="ORF">PPYR_14754</name>
</gene>
<dbReference type="InterPro" id="IPR050645">
    <property type="entry name" value="Histidine_acid_phosphatase"/>
</dbReference>
<keyword evidence="5" id="KW-0378">Hydrolase</keyword>
<keyword evidence="10" id="KW-1185">Reference proteome</keyword>
<evidence type="ECO:0000256" key="4">
    <source>
        <dbReference type="ARBA" id="ARBA00022729"/>
    </source>
</evidence>
<dbReference type="EMBL" id="VVIM01000010">
    <property type="protein sequence ID" value="KAB0792795.1"/>
    <property type="molecule type" value="Genomic_DNA"/>
</dbReference>